<protein>
    <submittedName>
        <fullName evidence="3">Uncharacterized protein</fullName>
    </submittedName>
</protein>
<keyword evidence="4" id="KW-1185">Reference proteome</keyword>
<evidence type="ECO:0000313" key="4">
    <source>
        <dbReference type="Proteomes" id="UP001165122"/>
    </source>
</evidence>
<evidence type="ECO:0000313" key="3">
    <source>
        <dbReference type="EMBL" id="GMH70048.1"/>
    </source>
</evidence>
<evidence type="ECO:0000256" key="1">
    <source>
        <dbReference type="SAM" id="Coils"/>
    </source>
</evidence>
<dbReference type="EMBL" id="BRXW01000613">
    <property type="protein sequence ID" value="GMH70048.1"/>
    <property type="molecule type" value="Genomic_DNA"/>
</dbReference>
<accession>A0A9W7EBG4</accession>
<comment type="caution">
    <text evidence="3">The sequence shown here is derived from an EMBL/GenBank/DDBJ whole genome shotgun (WGS) entry which is preliminary data.</text>
</comment>
<organism evidence="3 4">
    <name type="scientific">Triparma laevis f. longispina</name>
    <dbReference type="NCBI Taxonomy" id="1714387"/>
    <lineage>
        <taxon>Eukaryota</taxon>
        <taxon>Sar</taxon>
        <taxon>Stramenopiles</taxon>
        <taxon>Ochrophyta</taxon>
        <taxon>Bolidophyceae</taxon>
        <taxon>Parmales</taxon>
        <taxon>Triparmaceae</taxon>
        <taxon>Triparma</taxon>
    </lineage>
</organism>
<keyword evidence="1" id="KW-0175">Coiled coil</keyword>
<feature type="compositionally biased region" description="Basic and acidic residues" evidence="2">
    <location>
        <begin position="9"/>
        <end position="28"/>
    </location>
</feature>
<evidence type="ECO:0000256" key="2">
    <source>
        <dbReference type="SAM" id="MobiDB-lite"/>
    </source>
</evidence>
<feature type="coiled-coil region" evidence="1">
    <location>
        <begin position="41"/>
        <end position="80"/>
    </location>
</feature>
<feature type="region of interest" description="Disordered" evidence="2">
    <location>
        <begin position="1"/>
        <end position="29"/>
    </location>
</feature>
<gene>
    <name evidence="3" type="ORF">TrLO_g14467</name>
</gene>
<reference evidence="4" key="1">
    <citation type="journal article" date="2023" name="Commun. Biol.">
        <title>Genome analysis of Parmales, the sister group of diatoms, reveals the evolutionary specialization of diatoms from phago-mixotrophs to photoautotrophs.</title>
        <authorList>
            <person name="Ban H."/>
            <person name="Sato S."/>
            <person name="Yoshikawa S."/>
            <person name="Yamada K."/>
            <person name="Nakamura Y."/>
            <person name="Ichinomiya M."/>
            <person name="Sato N."/>
            <person name="Blanc-Mathieu R."/>
            <person name="Endo H."/>
            <person name="Kuwata A."/>
            <person name="Ogata H."/>
        </authorList>
    </citation>
    <scope>NUCLEOTIDE SEQUENCE [LARGE SCALE GENOMIC DNA]</scope>
    <source>
        <strain evidence="4">NIES 3700</strain>
    </source>
</reference>
<proteinExistence type="predicted"/>
<sequence>MSKTVASESIEHNESRETSEKRDFRDDVGEVPDATSEIITYLRMQQKINALEKVIAEQAAENVALRVKDAERDAENAALRAKRDAEVAALSARIAQFKIALPTPPHNNFMSTVDFKRHFVEFVPLNTLVTTKTVCREWGVLATARINRDMKSGTLMLHRGNDILPTAS</sequence>
<dbReference type="Proteomes" id="UP001165122">
    <property type="component" value="Unassembled WGS sequence"/>
</dbReference>
<dbReference type="AlphaFoldDB" id="A0A9W7EBG4"/>
<name>A0A9W7EBG4_9STRA</name>